<comment type="caution">
    <text evidence="2">The sequence shown here is derived from an EMBL/GenBank/DDBJ whole genome shotgun (WGS) entry which is preliminary data.</text>
</comment>
<dbReference type="Proteomes" id="UP001488838">
    <property type="component" value="Unassembled WGS sequence"/>
</dbReference>
<keyword evidence="3" id="KW-1185">Reference proteome</keyword>
<reference evidence="2 3" key="1">
    <citation type="journal article" date="2023" name="bioRxiv">
        <title>Conserved and derived expression patterns and positive selection on dental genes reveal complex evolutionary context of ever-growing rodent molars.</title>
        <authorList>
            <person name="Calamari Z.T."/>
            <person name="Song A."/>
            <person name="Cohen E."/>
            <person name="Akter M."/>
            <person name="Roy R.D."/>
            <person name="Hallikas O."/>
            <person name="Christensen M.M."/>
            <person name="Li P."/>
            <person name="Marangoni P."/>
            <person name="Jernvall J."/>
            <person name="Klein O.D."/>
        </authorList>
    </citation>
    <scope>NUCLEOTIDE SEQUENCE [LARGE SCALE GENOMIC DNA]</scope>
    <source>
        <strain evidence="2">V071</strain>
    </source>
</reference>
<dbReference type="EMBL" id="JBBHLL010000221">
    <property type="protein sequence ID" value="KAK7809107.1"/>
    <property type="molecule type" value="Genomic_DNA"/>
</dbReference>
<sequence length="23" mass="2587">MNCKGPKQPDCQAQVLSWRSPVN</sequence>
<evidence type="ECO:0000256" key="1">
    <source>
        <dbReference type="SAM" id="MobiDB-lite"/>
    </source>
</evidence>
<organism evidence="2 3">
    <name type="scientific">Myodes glareolus</name>
    <name type="common">Bank vole</name>
    <name type="synonym">Clethrionomys glareolus</name>
    <dbReference type="NCBI Taxonomy" id="447135"/>
    <lineage>
        <taxon>Eukaryota</taxon>
        <taxon>Metazoa</taxon>
        <taxon>Chordata</taxon>
        <taxon>Craniata</taxon>
        <taxon>Vertebrata</taxon>
        <taxon>Euteleostomi</taxon>
        <taxon>Mammalia</taxon>
        <taxon>Eutheria</taxon>
        <taxon>Euarchontoglires</taxon>
        <taxon>Glires</taxon>
        <taxon>Rodentia</taxon>
        <taxon>Myomorpha</taxon>
        <taxon>Muroidea</taxon>
        <taxon>Cricetidae</taxon>
        <taxon>Arvicolinae</taxon>
        <taxon>Myodes</taxon>
    </lineage>
</organism>
<gene>
    <name evidence="2" type="ORF">U0070_012201</name>
</gene>
<dbReference type="AlphaFoldDB" id="A0AAW0I4K2"/>
<evidence type="ECO:0000313" key="2">
    <source>
        <dbReference type="EMBL" id="KAK7809107.1"/>
    </source>
</evidence>
<feature type="compositionally biased region" description="Polar residues" evidence="1">
    <location>
        <begin position="14"/>
        <end position="23"/>
    </location>
</feature>
<evidence type="ECO:0000313" key="3">
    <source>
        <dbReference type="Proteomes" id="UP001488838"/>
    </source>
</evidence>
<proteinExistence type="predicted"/>
<accession>A0AAW0I4K2</accession>
<protein>
    <submittedName>
        <fullName evidence="2">Uncharacterized protein</fullName>
    </submittedName>
</protein>
<name>A0AAW0I4K2_MYOGA</name>
<feature type="region of interest" description="Disordered" evidence="1">
    <location>
        <begin position="1"/>
        <end position="23"/>
    </location>
</feature>